<comment type="caution">
    <text evidence="2">The sequence shown here is derived from an EMBL/GenBank/DDBJ whole genome shotgun (WGS) entry which is preliminary data.</text>
</comment>
<accession>A0AAD3R221</accession>
<keyword evidence="2" id="KW-0418">Kinase</keyword>
<reference evidence="2" key="1">
    <citation type="submission" date="2022-08" db="EMBL/GenBank/DDBJ databases">
        <title>Genome sequencing of akame (Lates japonicus).</title>
        <authorList>
            <person name="Hashiguchi Y."/>
            <person name="Takahashi H."/>
        </authorList>
    </citation>
    <scope>NUCLEOTIDE SEQUENCE</scope>
    <source>
        <strain evidence="2">Kochi</strain>
    </source>
</reference>
<evidence type="ECO:0000313" key="2">
    <source>
        <dbReference type="EMBL" id="GLD54284.1"/>
    </source>
</evidence>
<organism evidence="2 3">
    <name type="scientific">Lates japonicus</name>
    <name type="common">Japanese lates</name>
    <dbReference type="NCBI Taxonomy" id="270547"/>
    <lineage>
        <taxon>Eukaryota</taxon>
        <taxon>Metazoa</taxon>
        <taxon>Chordata</taxon>
        <taxon>Craniata</taxon>
        <taxon>Vertebrata</taxon>
        <taxon>Euteleostomi</taxon>
        <taxon>Actinopterygii</taxon>
        <taxon>Neopterygii</taxon>
        <taxon>Teleostei</taxon>
        <taxon>Neoteleostei</taxon>
        <taxon>Acanthomorphata</taxon>
        <taxon>Carangaria</taxon>
        <taxon>Carangaria incertae sedis</taxon>
        <taxon>Centropomidae</taxon>
        <taxon>Lates</taxon>
    </lineage>
</organism>
<dbReference type="Pfam" id="PF13281">
    <property type="entry name" value="MAP3K_TRAF_bd"/>
    <property type="match status" value="1"/>
</dbReference>
<keyword evidence="2" id="KW-0808">Transferase</keyword>
<dbReference type="Proteomes" id="UP001279410">
    <property type="component" value="Unassembled WGS sequence"/>
</dbReference>
<dbReference type="AlphaFoldDB" id="A0AAD3R221"/>
<sequence>TCSANYTFIPYMVTPHNKVYCCDSSLMKGLTELMQPSFEMLLGPICMPLLDRFIQLLKVSQANSQ</sequence>
<proteinExistence type="predicted"/>
<dbReference type="GO" id="GO:0016301">
    <property type="term" value="F:kinase activity"/>
    <property type="evidence" value="ECO:0007669"/>
    <property type="project" value="UniProtKB-KW"/>
</dbReference>
<evidence type="ECO:0000259" key="1">
    <source>
        <dbReference type="Pfam" id="PF13281"/>
    </source>
</evidence>
<feature type="domain" description="MAP3K TRAFs-binding" evidence="1">
    <location>
        <begin position="2"/>
        <end position="64"/>
    </location>
</feature>
<feature type="non-terminal residue" evidence="2">
    <location>
        <position position="1"/>
    </location>
</feature>
<protein>
    <submittedName>
        <fullName evidence="2">Mitogen-activated protein kinase kinase kinase 5</fullName>
    </submittedName>
</protein>
<keyword evidence="3" id="KW-1185">Reference proteome</keyword>
<evidence type="ECO:0000313" key="3">
    <source>
        <dbReference type="Proteomes" id="UP001279410"/>
    </source>
</evidence>
<dbReference type="EMBL" id="BRZM01007396">
    <property type="protein sequence ID" value="GLD54284.1"/>
    <property type="molecule type" value="Genomic_DNA"/>
</dbReference>
<dbReference type="InterPro" id="IPR025136">
    <property type="entry name" value="MAP3K_TRAF-bd"/>
</dbReference>
<name>A0AAD3R221_LATJO</name>
<gene>
    <name evidence="2" type="ORF">AKAME5_002978000</name>
</gene>